<evidence type="ECO:0000256" key="6">
    <source>
        <dbReference type="ARBA" id="ARBA00023277"/>
    </source>
</evidence>
<dbReference type="EMBL" id="MU003867">
    <property type="protein sequence ID" value="KAF2716604.1"/>
    <property type="molecule type" value="Genomic_DNA"/>
</dbReference>
<evidence type="ECO:0000313" key="14">
    <source>
        <dbReference type="EMBL" id="KAF2716604.1"/>
    </source>
</evidence>
<dbReference type="GO" id="GO:0000324">
    <property type="term" value="C:fungal-type vacuole"/>
    <property type="evidence" value="ECO:0007669"/>
    <property type="project" value="TreeGrafter"/>
</dbReference>
<evidence type="ECO:0000256" key="5">
    <source>
        <dbReference type="ARBA" id="ARBA00023180"/>
    </source>
</evidence>
<comment type="caution">
    <text evidence="14">The sequence shown here is derived from an EMBL/GenBank/DDBJ whole genome shotgun (WGS) entry which is preliminary data.</text>
</comment>
<feature type="binding site" evidence="11">
    <location>
        <position position="143"/>
    </location>
    <ligand>
        <name>substrate</name>
    </ligand>
</feature>
<keyword evidence="15" id="KW-1185">Reference proteome</keyword>
<dbReference type="OrthoDB" id="6123450at2759"/>
<feature type="chain" id="PRO_5040448356" description="Glucoamylase" evidence="12">
    <location>
        <begin position="17"/>
        <end position="660"/>
    </location>
</feature>
<evidence type="ECO:0000256" key="1">
    <source>
        <dbReference type="ARBA" id="ARBA00001863"/>
    </source>
</evidence>
<comment type="similarity">
    <text evidence="2 9">Belongs to the glycosyl hydrolase 15 family.</text>
</comment>
<dbReference type="PROSITE" id="PS51166">
    <property type="entry name" value="CBM20"/>
    <property type="match status" value="1"/>
</dbReference>
<dbReference type="Gene3D" id="1.50.10.10">
    <property type="match status" value="1"/>
</dbReference>
<dbReference type="InterPro" id="IPR011613">
    <property type="entry name" value="GH15-like"/>
</dbReference>
<dbReference type="GO" id="GO:0004339">
    <property type="term" value="F:glucan 1,4-alpha-glucosidase activity"/>
    <property type="evidence" value="ECO:0007669"/>
    <property type="project" value="UniProtKB-EC"/>
</dbReference>
<keyword evidence="6 9" id="KW-0119">Carbohydrate metabolism</keyword>
<dbReference type="InterPro" id="IPR008291">
    <property type="entry name" value="Glucoamylase_SBD"/>
</dbReference>
<dbReference type="SMART" id="SM01065">
    <property type="entry name" value="CBM_2"/>
    <property type="match status" value="1"/>
</dbReference>
<evidence type="ECO:0000259" key="13">
    <source>
        <dbReference type="PROSITE" id="PS51166"/>
    </source>
</evidence>
<evidence type="ECO:0000256" key="9">
    <source>
        <dbReference type="PIRNR" id="PIRNR001031"/>
    </source>
</evidence>
<feature type="active site" description="Proton acceptor" evidence="10">
    <location>
        <position position="199"/>
    </location>
</feature>
<protein>
    <recommendedName>
        <fullName evidence="9">Glucoamylase</fullName>
        <ecNumber evidence="9">3.2.1.3</ecNumber>
    </recommendedName>
    <alternativeName>
        <fullName evidence="9">1,4-alpha-D-glucan glucohydrolase</fullName>
    </alternativeName>
    <alternativeName>
        <fullName evidence="9">Glucan 1,4-alpha-glucosidase</fullName>
    </alternativeName>
</protein>
<dbReference type="PIRSF" id="PIRSF001031">
    <property type="entry name" value="Glu-a-glcsd_SBD"/>
    <property type="match status" value="1"/>
</dbReference>
<dbReference type="InterPro" id="IPR008928">
    <property type="entry name" value="6-hairpin_glycosidase_sf"/>
</dbReference>
<reference evidence="14" key="1">
    <citation type="journal article" date="2020" name="Stud. Mycol.">
        <title>101 Dothideomycetes genomes: a test case for predicting lifestyles and emergence of pathogens.</title>
        <authorList>
            <person name="Haridas S."/>
            <person name="Albert R."/>
            <person name="Binder M."/>
            <person name="Bloem J."/>
            <person name="Labutti K."/>
            <person name="Salamov A."/>
            <person name="Andreopoulos B."/>
            <person name="Baker S."/>
            <person name="Barry K."/>
            <person name="Bills G."/>
            <person name="Bluhm B."/>
            <person name="Cannon C."/>
            <person name="Castanera R."/>
            <person name="Culley D."/>
            <person name="Daum C."/>
            <person name="Ezra D."/>
            <person name="Gonzalez J."/>
            <person name="Henrissat B."/>
            <person name="Kuo A."/>
            <person name="Liang C."/>
            <person name="Lipzen A."/>
            <person name="Lutzoni F."/>
            <person name="Magnuson J."/>
            <person name="Mondo S."/>
            <person name="Nolan M."/>
            <person name="Ohm R."/>
            <person name="Pangilinan J."/>
            <person name="Park H.-J."/>
            <person name="Ramirez L."/>
            <person name="Alfaro M."/>
            <person name="Sun H."/>
            <person name="Tritt A."/>
            <person name="Yoshinaga Y."/>
            <person name="Zwiers L.-H."/>
            <person name="Turgeon B."/>
            <person name="Goodwin S."/>
            <person name="Spatafora J."/>
            <person name="Crous P."/>
            <person name="Grigoriev I."/>
        </authorList>
    </citation>
    <scope>NUCLEOTIDE SEQUENCE</scope>
    <source>
        <strain evidence="14">CBS 116435</strain>
    </source>
</reference>
<dbReference type="PANTHER" id="PTHR31616:SF12">
    <property type="entry name" value="GLUCOAMYLASE"/>
    <property type="match status" value="1"/>
</dbReference>
<keyword evidence="5" id="KW-0325">Glycoprotein</keyword>
<dbReference type="InterPro" id="IPR013784">
    <property type="entry name" value="Carb-bd-like_fold"/>
</dbReference>
<proteinExistence type="inferred from homology"/>
<dbReference type="FunFam" id="1.50.10.10:FF:000018">
    <property type="entry name" value="Glucoamylase"/>
    <property type="match status" value="1"/>
</dbReference>
<accession>A0A9P4PYW8</accession>
<dbReference type="Pfam" id="PF00686">
    <property type="entry name" value="CBM_20"/>
    <property type="match status" value="1"/>
</dbReference>
<comment type="catalytic activity">
    <reaction evidence="1 9">
        <text>Hydrolysis of terminal (1-&gt;4)-linked alpha-D-glucose residues successively from non-reducing ends of the chains with release of beta-D-glucose.</text>
        <dbReference type="EC" id="3.2.1.3"/>
    </reaction>
</comment>
<evidence type="ECO:0000256" key="3">
    <source>
        <dbReference type="ARBA" id="ARBA00022729"/>
    </source>
</evidence>
<keyword evidence="3 12" id="KW-0732">Signal</keyword>
<keyword evidence="4 9" id="KW-0378">Hydrolase</keyword>
<dbReference type="InterPro" id="IPR002044">
    <property type="entry name" value="CBM20"/>
</dbReference>
<dbReference type="InterPro" id="IPR013783">
    <property type="entry name" value="Ig-like_fold"/>
</dbReference>
<name>A0A9P4PYW8_9PEZI</name>
<evidence type="ECO:0000256" key="2">
    <source>
        <dbReference type="ARBA" id="ARBA00006188"/>
    </source>
</evidence>
<evidence type="ECO:0000256" key="7">
    <source>
        <dbReference type="ARBA" id="ARBA00023295"/>
    </source>
</evidence>
<dbReference type="GO" id="GO:2001070">
    <property type="term" value="F:starch binding"/>
    <property type="evidence" value="ECO:0007669"/>
    <property type="project" value="InterPro"/>
</dbReference>
<gene>
    <name evidence="14" type="ORF">K431DRAFT_341863</name>
</gene>
<dbReference type="PANTHER" id="PTHR31616">
    <property type="entry name" value="TREHALASE"/>
    <property type="match status" value="1"/>
</dbReference>
<dbReference type="Gene3D" id="2.60.40.10">
    <property type="entry name" value="Immunoglobulins"/>
    <property type="match status" value="1"/>
</dbReference>
<dbReference type="PRINTS" id="PR00736">
    <property type="entry name" value="GLHYDRLASE15"/>
</dbReference>
<keyword evidence="7 9" id="KW-0326">Glycosidase</keyword>
<evidence type="ECO:0000313" key="15">
    <source>
        <dbReference type="Proteomes" id="UP000799441"/>
    </source>
</evidence>
<dbReference type="InterPro" id="IPR012341">
    <property type="entry name" value="6hp_glycosidase-like_sf"/>
</dbReference>
<dbReference type="GO" id="GO:0000272">
    <property type="term" value="P:polysaccharide catabolic process"/>
    <property type="evidence" value="ECO:0007669"/>
    <property type="project" value="UniProtKB-KW"/>
</dbReference>
<dbReference type="Pfam" id="PF00723">
    <property type="entry name" value="Glyco_hydro_15"/>
    <property type="match status" value="1"/>
</dbReference>
<sequence length="660" mass="72295">MRTACNLLALVTAVAAAPPLLERQSTGLDAFIARERDISVQGILRNIGPTAVNTLPGVIIAAPGITNPDYRYSWTRDAALTAHALDEEFFVGNSSLQSTLEDYIHAEAIRQTVTTPLGSLVPWGTTLGEPKYWPNLTRYSGVWGRPQPDGPALRAVTLMDYIEYLLHHDQEQTAKDVIWPIVQNDLNYVSQYWSVIGYDLWEEVAGVSFFTIQSQWRALNQGARVAKQLGLQCANCEDQAPEIACFLADKFWNETGHHVTANINTPTPSTRSGLDVAALLSSIQNFDIDGSCDNSLYQPCSSRILANHKVYVDVFRDLYAVNDGIAADAAIATGRYPEDIWYGGNPWYLCTLSAAEVLYDAAAQFRRQGQLTIDSLSLPFFLQIYPSAKIGTYRAPKGHNTGKKGYRWGGSRFGELSWGNPSSWGKGGPSNDFSKILHAMTTYADGFFRVVEKYTPANGSLSEEFNRTSGEQLSAYDLTWSFAAFVTAAQRRAGQFPASWHSRKAAAPSPGSCGTSGVPRASYAPATAAGAPAVDTSCTVQINFYVNASTSFGQNIYVTGNIPPIGNWAPGYEPMVTPFYPIWQATIDVKPNQVINYKYVYQNTDNYTLEARNRTLTVGPCGDGYRSVEVHDVIGATGTVITEGFCNPDVTRCEDTSYLS</sequence>
<evidence type="ECO:0000256" key="4">
    <source>
        <dbReference type="ARBA" id="ARBA00022801"/>
    </source>
</evidence>
<feature type="signal peptide" evidence="12">
    <location>
        <begin position="1"/>
        <end position="16"/>
    </location>
</feature>
<dbReference type="AlphaFoldDB" id="A0A9P4PYW8"/>
<dbReference type="Proteomes" id="UP000799441">
    <property type="component" value="Unassembled WGS sequence"/>
</dbReference>
<evidence type="ECO:0000256" key="11">
    <source>
        <dbReference type="PIRSR" id="PIRSR001031-2"/>
    </source>
</evidence>
<dbReference type="SUPFAM" id="SSF49452">
    <property type="entry name" value="Starch-binding domain-like"/>
    <property type="match status" value="1"/>
</dbReference>
<dbReference type="EC" id="3.2.1.3" evidence="9"/>
<feature type="active site" description="Proton donor" evidence="10">
    <location>
        <position position="202"/>
    </location>
</feature>
<keyword evidence="8 9" id="KW-0624">Polysaccharide degradation</keyword>
<organism evidence="14 15">
    <name type="scientific">Polychaeton citri CBS 116435</name>
    <dbReference type="NCBI Taxonomy" id="1314669"/>
    <lineage>
        <taxon>Eukaryota</taxon>
        <taxon>Fungi</taxon>
        <taxon>Dikarya</taxon>
        <taxon>Ascomycota</taxon>
        <taxon>Pezizomycotina</taxon>
        <taxon>Dothideomycetes</taxon>
        <taxon>Dothideomycetidae</taxon>
        <taxon>Capnodiales</taxon>
        <taxon>Capnodiaceae</taxon>
        <taxon>Polychaeton</taxon>
    </lineage>
</organism>
<evidence type="ECO:0000256" key="8">
    <source>
        <dbReference type="ARBA" id="ARBA00023326"/>
    </source>
</evidence>
<dbReference type="SUPFAM" id="SSF48208">
    <property type="entry name" value="Six-hairpin glycosidases"/>
    <property type="match status" value="1"/>
</dbReference>
<evidence type="ECO:0000256" key="10">
    <source>
        <dbReference type="PIRSR" id="PIRSR001031-1"/>
    </source>
</evidence>
<dbReference type="InterPro" id="IPR000165">
    <property type="entry name" value="Glucoamylase"/>
</dbReference>
<feature type="domain" description="CBM20" evidence="13">
    <location>
        <begin position="534"/>
        <end position="636"/>
    </location>
</feature>
<evidence type="ECO:0000256" key="12">
    <source>
        <dbReference type="SAM" id="SignalP"/>
    </source>
</evidence>